<sequence>MTVQDYHMWVGGVEKHGNGEKISVEDPSNRQILARCDTSTPEDVDEAVRIAHETFRSGIWSRAPRQFRADVLDRIADVLQANIVPLITLEVHQTGRACREMKAQVPSLIKWFKYFSSILRTEERPVLPTSGNLHNWVDRVPIGVVAQITPFNHPLLIATKKIAPALAGGNSIVLKPSELTPITSVLLGKLFKDAGLPDGVFNVINGFGNITGKSLVQHPLVAKIDITGSTNAGRALGATAGQKLNSFTAELGGKAPLVVFEQANLDLAVNGIAFASFIASGQTCIAATRILVQNSIMPQLLPKLKAKCESVTRRMGKPTSEECTMGPLISERQLKGVASIVDEAVLQGVTVLCGGTILTGRSYIDDQDFGEGYYYPPTVLVDGSSAKILDTRLWREEAFGPVIVVVGFDNEDDSVRLSNDSEFGLGAALWTTDLSQAFRVSQRIDAGIVWVNTHHRNDPSSPWGGIGSSGVGSENGIDAYHSYTKMKSTIINYASPEESLENEDWFREGSGEVRYN</sequence>
<feature type="active site" evidence="5">
    <location>
        <position position="250"/>
    </location>
</feature>
<dbReference type="AlphaFoldDB" id="A0A6A6H5Y3"/>
<dbReference type="InterPro" id="IPR029510">
    <property type="entry name" value="Ald_DH_CS_GLU"/>
</dbReference>
<dbReference type="EC" id="1.2.1.3" evidence="3"/>
<protein>
    <recommendedName>
        <fullName evidence="3">aldehyde dehydrogenase (NAD(+))</fullName>
        <ecNumber evidence="3">1.2.1.3</ecNumber>
    </recommendedName>
</protein>
<organism evidence="8 9">
    <name type="scientific">Viridothelium virens</name>
    <name type="common">Speckled blister lichen</name>
    <name type="synonym">Trypethelium virens</name>
    <dbReference type="NCBI Taxonomy" id="1048519"/>
    <lineage>
        <taxon>Eukaryota</taxon>
        <taxon>Fungi</taxon>
        <taxon>Dikarya</taxon>
        <taxon>Ascomycota</taxon>
        <taxon>Pezizomycotina</taxon>
        <taxon>Dothideomycetes</taxon>
        <taxon>Dothideomycetes incertae sedis</taxon>
        <taxon>Trypetheliales</taxon>
        <taxon>Trypetheliaceae</taxon>
        <taxon>Viridothelium</taxon>
    </lineage>
</organism>
<dbReference type="Gene3D" id="3.40.605.10">
    <property type="entry name" value="Aldehyde Dehydrogenase, Chain A, domain 1"/>
    <property type="match status" value="1"/>
</dbReference>
<dbReference type="InterPro" id="IPR016160">
    <property type="entry name" value="Ald_DH_CS_CYS"/>
</dbReference>
<dbReference type="PROSITE" id="PS00070">
    <property type="entry name" value="ALDEHYDE_DEHYDR_CYS"/>
    <property type="match status" value="1"/>
</dbReference>
<dbReference type="InterPro" id="IPR015590">
    <property type="entry name" value="Aldehyde_DH_dom"/>
</dbReference>
<dbReference type="PANTHER" id="PTHR11699">
    <property type="entry name" value="ALDEHYDE DEHYDROGENASE-RELATED"/>
    <property type="match status" value="1"/>
</dbReference>
<dbReference type="PROSITE" id="PS00687">
    <property type="entry name" value="ALDEHYDE_DEHYDR_GLU"/>
    <property type="match status" value="1"/>
</dbReference>
<evidence type="ECO:0000256" key="4">
    <source>
        <dbReference type="ARBA" id="ARBA00049194"/>
    </source>
</evidence>
<keyword evidence="9" id="KW-1185">Reference proteome</keyword>
<accession>A0A6A6H5Y3</accession>
<evidence type="ECO:0000259" key="7">
    <source>
        <dbReference type="Pfam" id="PF00171"/>
    </source>
</evidence>
<dbReference type="EMBL" id="ML991808">
    <property type="protein sequence ID" value="KAF2233269.1"/>
    <property type="molecule type" value="Genomic_DNA"/>
</dbReference>
<gene>
    <name evidence="8" type="ORF">EV356DRAFT_503861</name>
</gene>
<dbReference type="Gene3D" id="3.40.309.10">
    <property type="entry name" value="Aldehyde Dehydrogenase, Chain A, domain 2"/>
    <property type="match status" value="1"/>
</dbReference>
<feature type="domain" description="Aldehyde dehydrogenase" evidence="7">
    <location>
        <begin position="18"/>
        <end position="488"/>
    </location>
</feature>
<dbReference type="GO" id="GO:0004029">
    <property type="term" value="F:aldehyde dehydrogenase (NAD+) activity"/>
    <property type="evidence" value="ECO:0007669"/>
    <property type="project" value="UniProtKB-EC"/>
</dbReference>
<comment type="catalytic activity">
    <reaction evidence="4">
        <text>an aldehyde + NAD(+) + H2O = a carboxylate + NADH + 2 H(+)</text>
        <dbReference type="Rhea" id="RHEA:16185"/>
        <dbReference type="ChEBI" id="CHEBI:15377"/>
        <dbReference type="ChEBI" id="CHEBI:15378"/>
        <dbReference type="ChEBI" id="CHEBI:17478"/>
        <dbReference type="ChEBI" id="CHEBI:29067"/>
        <dbReference type="ChEBI" id="CHEBI:57540"/>
        <dbReference type="ChEBI" id="CHEBI:57945"/>
        <dbReference type="EC" id="1.2.1.3"/>
    </reaction>
</comment>
<evidence type="ECO:0000256" key="2">
    <source>
        <dbReference type="ARBA" id="ARBA00023002"/>
    </source>
</evidence>
<dbReference type="FunFam" id="3.40.605.10:FF:000007">
    <property type="entry name" value="NAD/NADP-dependent betaine aldehyde dehydrogenase"/>
    <property type="match status" value="1"/>
</dbReference>
<evidence type="ECO:0000313" key="8">
    <source>
        <dbReference type="EMBL" id="KAF2233269.1"/>
    </source>
</evidence>
<dbReference type="OrthoDB" id="310895at2759"/>
<name>A0A6A6H5Y3_VIRVR</name>
<dbReference type="InterPro" id="IPR016162">
    <property type="entry name" value="Ald_DH_N"/>
</dbReference>
<proteinExistence type="inferred from homology"/>
<comment type="similarity">
    <text evidence="1 6">Belongs to the aldehyde dehydrogenase family.</text>
</comment>
<evidence type="ECO:0000256" key="5">
    <source>
        <dbReference type="PROSITE-ProRule" id="PRU10007"/>
    </source>
</evidence>
<reference evidence="8" key="1">
    <citation type="journal article" date="2020" name="Stud. Mycol.">
        <title>101 Dothideomycetes genomes: a test case for predicting lifestyles and emergence of pathogens.</title>
        <authorList>
            <person name="Haridas S."/>
            <person name="Albert R."/>
            <person name="Binder M."/>
            <person name="Bloem J."/>
            <person name="Labutti K."/>
            <person name="Salamov A."/>
            <person name="Andreopoulos B."/>
            <person name="Baker S."/>
            <person name="Barry K."/>
            <person name="Bills G."/>
            <person name="Bluhm B."/>
            <person name="Cannon C."/>
            <person name="Castanera R."/>
            <person name="Culley D."/>
            <person name="Daum C."/>
            <person name="Ezra D."/>
            <person name="Gonzalez J."/>
            <person name="Henrissat B."/>
            <person name="Kuo A."/>
            <person name="Liang C."/>
            <person name="Lipzen A."/>
            <person name="Lutzoni F."/>
            <person name="Magnuson J."/>
            <person name="Mondo S."/>
            <person name="Nolan M."/>
            <person name="Ohm R."/>
            <person name="Pangilinan J."/>
            <person name="Park H.-J."/>
            <person name="Ramirez L."/>
            <person name="Alfaro M."/>
            <person name="Sun H."/>
            <person name="Tritt A."/>
            <person name="Yoshinaga Y."/>
            <person name="Zwiers L.-H."/>
            <person name="Turgeon B."/>
            <person name="Goodwin S."/>
            <person name="Spatafora J."/>
            <person name="Crous P."/>
            <person name="Grigoriev I."/>
        </authorList>
    </citation>
    <scope>NUCLEOTIDE SEQUENCE</scope>
    <source>
        <strain evidence="8">Tuck. ex Michener</strain>
    </source>
</reference>
<dbReference type="Pfam" id="PF00171">
    <property type="entry name" value="Aldedh"/>
    <property type="match status" value="1"/>
</dbReference>
<keyword evidence="2 6" id="KW-0560">Oxidoreductase</keyword>
<dbReference type="Proteomes" id="UP000800092">
    <property type="component" value="Unassembled WGS sequence"/>
</dbReference>
<evidence type="ECO:0000313" key="9">
    <source>
        <dbReference type="Proteomes" id="UP000800092"/>
    </source>
</evidence>
<evidence type="ECO:0000256" key="6">
    <source>
        <dbReference type="RuleBase" id="RU003345"/>
    </source>
</evidence>
<dbReference type="InterPro" id="IPR016163">
    <property type="entry name" value="Ald_DH_C"/>
</dbReference>
<evidence type="ECO:0000256" key="3">
    <source>
        <dbReference type="ARBA" id="ARBA00024226"/>
    </source>
</evidence>
<evidence type="ECO:0000256" key="1">
    <source>
        <dbReference type="ARBA" id="ARBA00009986"/>
    </source>
</evidence>
<dbReference type="SUPFAM" id="SSF53720">
    <property type="entry name" value="ALDH-like"/>
    <property type="match status" value="1"/>
</dbReference>
<dbReference type="InterPro" id="IPR016161">
    <property type="entry name" value="Ald_DH/histidinol_DH"/>
</dbReference>
<dbReference type="FunFam" id="3.40.309.10:FF:000009">
    <property type="entry name" value="Aldehyde dehydrogenase A"/>
    <property type="match status" value="1"/>
</dbReference>